<sequence>MTRKIISAALLIVAASASQIAAASDGTITFTGNVTAQTCTINGGAAGKNFSVALPKVSTSSLAAAGATAGRTPFSIALTGCNPVAGTVRTFFEAGPTTDLTNGRLNLTGSAAGNVQIELLNPDLTQVKAGFADASQNSKPVTLASGAGTLNYYAQYYAKGASTAGAANSSVTYTIAYQ</sequence>
<evidence type="ECO:0000313" key="6">
    <source>
        <dbReference type="EMBL" id="TSP11714.1"/>
    </source>
</evidence>
<keyword evidence="4" id="KW-0281">Fimbrium</keyword>
<evidence type="ECO:0000313" key="8">
    <source>
        <dbReference type="Proteomes" id="UP000318943"/>
    </source>
</evidence>
<dbReference type="PANTHER" id="PTHR33420">
    <property type="entry name" value="FIMBRIAL SUBUNIT ELFA-RELATED"/>
    <property type="match status" value="1"/>
</dbReference>
<dbReference type="InterPro" id="IPR036937">
    <property type="entry name" value="Adhesion_dom_fimbrial_sf"/>
</dbReference>
<dbReference type="KEGG" id="ccam:M5D45_00815"/>
<comment type="similarity">
    <text evidence="2">Belongs to the fimbrial protein family.</text>
</comment>
<gene>
    <name evidence="6" type="ORF">FGG12_16630</name>
    <name evidence="7" type="ORF">M5D45_00815</name>
</gene>
<dbReference type="SUPFAM" id="SSF49401">
    <property type="entry name" value="Bacterial adhesins"/>
    <property type="match status" value="1"/>
</dbReference>
<keyword evidence="8" id="KW-1185">Reference proteome</keyword>
<evidence type="ECO:0000256" key="1">
    <source>
        <dbReference type="ARBA" id="ARBA00004561"/>
    </source>
</evidence>
<dbReference type="AlphaFoldDB" id="A0AAE9L2V0"/>
<dbReference type="InterPro" id="IPR039458">
    <property type="entry name" value="FimA-like"/>
</dbReference>
<feature type="chain" id="PRO_5042194667" evidence="5">
    <location>
        <begin position="24"/>
        <end position="178"/>
    </location>
</feature>
<dbReference type="EMBL" id="CP097330">
    <property type="protein sequence ID" value="URF04440.1"/>
    <property type="molecule type" value="Genomic_DNA"/>
</dbReference>
<evidence type="ECO:0000313" key="7">
    <source>
        <dbReference type="EMBL" id="URF04440.1"/>
    </source>
</evidence>
<feature type="signal peptide" evidence="5">
    <location>
        <begin position="1"/>
        <end position="23"/>
    </location>
</feature>
<reference evidence="6 8" key="1">
    <citation type="submission" date="2019-05" db="EMBL/GenBank/DDBJ databases">
        <title>Whole genome sequence analysis of Cupriavidus campinensis S14E4C strain.</title>
        <authorList>
            <person name="Abbaszade G."/>
            <person name="Szabo A."/>
            <person name="Toumi M."/>
            <person name="Toth E."/>
        </authorList>
    </citation>
    <scope>NUCLEOTIDE SEQUENCE [LARGE SCALE GENOMIC DNA]</scope>
    <source>
        <strain evidence="6 8">S14E4C</strain>
    </source>
</reference>
<organism evidence="7 9">
    <name type="scientific">Cupriavidus campinensis</name>
    <dbReference type="NCBI Taxonomy" id="151783"/>
    <lineage>
        <taxon>Bacteria</taxon>
        <taxon>Pseudomonadati</taxon>
        <taxon>Pseudomonadota</taxon>
        <taxon>Betaproteobacteria</taxon>
        <taxon>Burkholderiales</taxon>
        <taxon>Burkholderiaceae</taxon>
        <taxon>Cupriavidus</taxon>
    </lineage>
</organism>
<dbReference type="InterPro" id="IPR050263">
    <property type="entry name" value="Bact_Fimbrial_Adh_Pro"/>
</dbReference>
<proteinExistence type="inferred from homology"/>
<dbReference type="GO" id="GO:0043709">
    <property type="term" value="P:cell adhesion involved in single-species biofilm formation"/>
    <property type="evidence" value="ECO:0007669"/>
    <property type="project" value="TreeGrafter"/>
</dbReference>
<dbReference type="InterPro" id="IPR008966">
    <property type="entry name" value="Adhesion_dom_sf"/>
</dbReference>
<dbReference type="Gene3D" id="2.60.40.1090">
    <property type="entry name" value="Fimbrial-type adhesion domain"/>
    <property type="match status" value="1"/>
</dbReference>
<name>A0AAE9L2V0_9BURK</name>
<evidence type="ECO:0000256" key="2">
    <source>
        <dbReference type="ARBA" id="ARBA00006671"/>
    </source>
</evidence>
<comment type="subcellular location">
    <subcellularLocation>
        <location evidence="1">Fimbrium</location>
    </subcellularLocation>
</comment>
<evidence type="ECO:0000313" key="9">
    <source>
        <dbReference type="Proteomes" id="UP001056132"/>
    </source>
</evidence>
<reference evidence="7" key="3">
    <citation type="submission" date="2022-05" db="EMBL/GenBank/DDBJ databases">
        <authorList>
            <person name="Kunte H.-J."/>
        </authorList>
    </citation>
    <scope>NUCLEOTIDE SEQUENCE</scope>
    <source>
        <strain evidence="7">G5</strain>
    </source>
</reference>
<evidence type="ECO:0000256" key="3">
    <source>
        <dbReference type="ARBA" id="ARBA00022729"/>
    </source>
</evidence>
<dbReference type="EMBL" id="VCIZ01000009">
    <property type="protein sequence ID" value="TSP11714.1"/>
    <property type="molecule type" value="Genomic_DNA"/>
</dbReference>
<dbReference type="PANTHER" id="PTHR33420:SF3">
    <property type="entry name" value="FIMBRIAL SUBUNIT ELFA"/>
    <property type="match status" value="1"/>
</dbReference>
<dbReference type="GO" id="GO:0009289">
    <property type="term" value="C:pilus"/>
    <property type="evidence" value="ECO:0007669"/>
    <property type="project" value="UniProtKB-SubCell"/>
</dbReference>
<dbReference type="Proteomes" id="UP001056132">
    <property type="component" value="Chromosome 1"/>
</dbReference>
<reference evidence="7" key="2">
    <citation type="journal article" date="2022" name="Microbiol. Resour. Announc.">
        <title>Genome Sequence of Cupriavidus campinensis Strain G5, a Member of a Bacterial Consortium Capable of Polyethylene Degradation.</title>
        <authorList>
            <person name="Schneider B."/>
            <person name="Pfeiffer F."/>
            <person name="Dyall-Smith M."/>
            <person name="Kunte H.J."/>
        </authorList>
    </citation>
    <scope>NUCLEOTIDE SEQUENCE</scope>
    <source>
        <strain evidence="7">G5</strain>
    </source>
</reference>
<evidence type="ECO:0000256" key="5">
    <source>
        <dbReference type="SAM" id="SignalP"/>
    </source>
</evidence>
<dbReference type="Proteomes" id="UP000318943">
    <property type="component" value="Unassembled WGS sequence"/>
</dbReference>
<dbReference type="Pfam" id="PF16970">
    <property type="entry name" value="FimA"/>
    <property type="match status" value="1"/>
</dbReference>
<protein>
    <submittedName>
        <fullName evidence="7">Type 1 fimbrial protein</fullName>
    </submittedName>
</protein>
<accession>A0AAE9L2V0</accession>
<dbReference type="RefSeq" id="WP_144199195.1">
    <property type="nucleotide sequence ID" value="NZ_CAJPVH010000010.1"/>
</dbReference>
<evidence type="ECO:0000256" key="4">
    <source>
        <dbReference type="ARBA" id="ARBA00023263"/>
    </source>
</evidence>
<keyword evidence="3 5" id="KW-0732">Signal</keyword>